<dbReference type="GO" id="GO:0080120">
    <property type="term" value="P:CAAX-box protein maturation"/>
    <property type="evidence" value="ECO:0007669"/>
    <property type="project" value="UniProtKB-ARBA"/>
</dbReference>
<keyword evidence="2" id="KW-0645">Protease</keyword>
<dbReference type="InterPro" id="IPR003675">
    <property type="entry name" value="Rce1/LyrA-like_dom"/>
</dbReference>
<keyword evidence="3" id="KW-1185">Reference proteome</keyword>
<name>A0A9Q7EYJ0_9BACT</name>
<dbReference type="PANTHER" id="PTHR43592:SF15">
    <property type="entry name" value="CAAX AMINO TERMINAL PROTEASE FAMILY PROTEIN"/>
    <property type="match status" value="1"/>
</dbReference>
<dbReference type="Proteomes" id="UP000671879">
    <property type="component" value="Chromosome"/>
</dbReference>
<evidence type="ECO:0000313" key="3">
    <source>
        <dbReference type="Proteomes" id="UP000671879"/>
    </source>
</evidence>
<dbReference type="GO" id="GO:0004175">
    <property type="term" value="F:endopeptidase activity"/>
    <property type="evidence" value="ECO:0007669"/>
    <property type="project" value="UniProtKB-ARBA"/>
</dbReference>
<protein>
    <submittedName>
        <fullName evidence="2">CPBP family intramembrane metalloprotease</fullName>
    </submittedName>
</protein>
<reference evidence="3" key="1">
    <citation type="submission" date="2021-04" db="EMBL/GenBank/DDBJ databases">
        <title>A novel Synergistetes isolate from a pyrite-forming mixed culture.</title>
        <authorList>
            <person name="Bunk B."/>
            <person name="Sproer C."/>
            <person name="Spring S."/>
            <person name="Pester M."/>
        </authorList>
    </citation>
    <scope>NUCLEOTIDE SEQUENCE [LARGE SCALE GENOMIC DNA]</scope>
    <source>
        <strain evidence="3">J.5.4.2-T.3.5.2</strain>
    </source>
</reference>
<dbReference type="KEGG" id="aram:KAR29_07745"/>
<dbReference type="GO" id="GO:0008237">
    <property type="term" value="F:metallopeptidase activity"/>
    <property type="evidence" value="ECO:0007669"/>
    <property type="project" value="UniProtKB-KW"/>
</dbReference>
<evidence type="ECO:0000313" key="2">
    <source>
        <dbReference type="EMBL" id="QTX31287.1"/>
    </source>
</evidence>
<dbReference type="AlphaFoldDB" id="A0A9Q7EYJ0"/>
<feature type="domain" description="CAAX prenyl protease 2/Lysostaphin resistance protein A-like" evidence="1">
    <location>
        <begin position="77"/>
        <end position="162"/>
    </location>
</feature>
<dbReference type="NCBIfam" id="NF040589">
    <property type="entry name" value="Synergist-CPBP"/>
    <property type="match status" value="1"/>
</dbReference>
<evidence type="ECO:0000259" key="1">
    <source>
        <dbReference type="Pfam" id="PF02517"/>
    </source>
</evidence>
<dbReference type="RefSeq" id="WP_274372435.1">
    <property type="nucleotide sequence ID" value="NZ_CP072943.1"/>
</dbReference>
<keyword evidence="2" id="KW-0482">Metalloprotease</keyword>
<organism evidence="2 3">
    <name type="scientific">Aminithiophilus ramosus</name>
    <dbReference type="NCBI Taxonomy" id="3029084"/>
    <lineage>
        <taxon>Bacteria</taxon>
        <taxon>Thermotogati</taxon>
        <taxon>Synergistota</taxon>
        <taxon>Synergistia</taxon>
        <taxon>Synergistales</taxon>
        <taxon>Aminithiophilaceae</taxon>
        <taxon>Aminithiophilus</taxon>
    </lineage>
</organism>
<sequence>MMAMFVAATMLYGPYLWCRFRRETFETYGLRWTLPAGALKETALWTALTLPPLTFIALGWPGLSLPHSPSLQTATTQITAGFVAAIVEETFFRGWVQSLLSRRLGALPSIVVASGLFALSHRIVRPEPIFLATFFPGLVMGFLRHRHGSVAPAALYHGLGNIWAVWFFPLP</sequence>
<dbReference type="PANTHER" id="PTHR43592">
    <property type="entry name" value="CAAX AMINO TERMINAL PROTEASE"/>
    <property type="match status" value="1"/>
</dbReference>
<proteinExistence type="predicted"/>
<dbReference type="Pfam" id="PF02517">
    <property type="entry name" value="Rce1-like"/>
    <property type="match status" value="1"/>
</dbReference>
<keyword evidence="2" id="KW-0378">Hydrolase</keyword>
<dbReference type="EMBL" id="CP072943">
    <property type="protein sequence ID" value="QTX31287.1"/>
    <property type="molecule type" value="Genomic_DNA"/>
</dbReference>
<accession>A0A9Q7EYJ0</accession>
<gene>
    <name evidence="2" type="ORF">KAR29_07745</name>
</gene>